<keyword evidence="5" id="KW-1185">Reference proteome</keyword>
<dbReference type="AlphaFoldDB" id="A0A9W4I269"/>
<dbReference type="PANTHER" id="PTHR11839">
    <property type="entry name" value="UDP/ADP-SUGAR PYROPHOSPHATASE"/>
    <property type="match status" value="1"/>
</dbReference>
<comment type="caution">
    <text evidence="4">The sequence shown here is derived from an EMBL/GenBank/DDBJ whole genome shotgun (WGS) entry which is preliminary data.</text>
</comment>
<dbReference type="GO" id="GO:0005634">
    <property type="term" value="C:nucleus"/>
    <property type="evidence" value="ECO:0007669"/>
    <property type="project" value="TreeGrafter"/>
</dbReference>
<evidence type="ECO:0000259" key="3">
    <source>
        <dbReference type="PROSITE" id="PS51462"/>
    </source>
</evidence>
<accession>A0A9W4I269</accession>
<dbReference type="Pfam" id="PF00293">
    <property type="entry name" value="NUDIX"/>
    <property type="match status" value="1"/>
</dbReference>
<dbReference type="PROSITE" id="PS51462">
    <property type="entry name" value="NUDIX"/>
    <property type="match status" value="1"/>
</dbReference>
<dbReference type="GO" id="GO:0005829">
    <property type="term" value="C:cytosol"/>
    <property type="evidence" value="ECO:0007669"/>
    <property type="project" value="TreeGrafter"/>
</dbReference>
<keyword evidence="1 2" id="KW-0378">Hydrolase</keyword>
<reference evidence="4" key="1">
    <citation type="submission" date="2021-07" db="EMBL/GenBank/DDBJ databases">
        <authorList>
            <person name="Branca A.L. A."/>
        </authorList>
    </citation>
    <scope>NUCLEOTIDE SEQUENCE</scope>
</reference>
<evidence type="ECO:0000256" key="1">
    <source>
        <dbReference type="ARBA" id="ARBA00022801"/>
    </source>
</evidence>
<proteinExistence type="inferred from homology"/>
<organism evidence="4 5">
    <name type="scientific">Penicillium olsonii</name>
    <dbReference type="NCBI Taxonomy" id="99116"/>
    <lineage>
        <taxon>Eukaryota</taxon>
        <taxon>Fungi</taxon>
        <taxon>Dikarya</taxon>
        <taxon>Ascomycota</taxon>
        <taxon>Pezizomycotina</taxon>
        <taxon>Eurotiomycetes</taxon>
        <taxon>Eurotiomycetidae</taxon>
        <taxon>Eurotiales</taxon>
        <taxon>Aspergillaceae</taxon>
        <taxon>Penicillium</taxon>
    </lineage>
</organism>
<dbReference type="PANTHER" id="PTHR11839:SF1">
    <property type="entry name" value="ADP-SUGAR PYROPHOSPHATASE"/>
    <property type="match status" value="1"/>
</dbReference>
<dbReference type="EMBL" id="CAJVOS010000049">
    <property type="protein sequence ID" value="CAG8202092.1"/>
    <property type="molecule type" value="Genomic_DNA"/>
</dbReference>
<comment type="similarity">
    <text evidence="2">Belongs to the Nudix hydrolase family.</text>
</comment>
<dbReference type="GO" id="GO:0019693">
    <property type="term" value="P:ribose phosphate metabolic process"/>
    <property type="evidence" value="ECO:0007669"/>
    <property type="project" value="TreeGrafter"/>
</dbReference>
<protein>
    <recommendedName>
        <fullName evidence="3">Nudix hydrolase domain-containing protein</fullName>
    </recommendedName>
</protein>
<feature type="domain" description="Nudix hydrolase" evidence="3">
    <location>
        <begin position="51"/>
        <end position="189"/>
    </location>
</feature>
<dbReference type="FunFam" id="3.90.79.10:FF:000016">
    <property type="entry name" value="ADP-sugar pyrophosphatase isoform X1"/>
    <property type="match status" value="1"/>
</dbReference>
<dbReference type="PROSITE" id="PS00893">
    <property type="entry name" value="NUDIX_BOX"/>
    <property type="match status" value="1"/>
</dbReference>
<dbReference type="InterPro" id="IPR020476">
    <property type="entry name" value="Nudix_hydrolase"/>
</dbReference>
<dbReference type="Gene3D" id="3.90.79.10">
    <property type="entry name" value="Nucleoside Triphosphate Pyrophosphohydrolase"/>
    <property type="match status" value="1"/>
</dbReference>
<evidence type="ECO:0000313" key="4">
    <source>
        <dbReference type="EMBL" id="CAG8202092.1"/>
    </source>
</evidence>
<dbReference type="InterPro" id="IPR015797">
    <property type="entry name" value="NUDIX_hydrolase-like_dom_sf"/>
</dbReference>
<dbReference type="CDD" id="cd18888">
    <property type="entry name" value="NUDIX_ADPRase_Nudt5"/>
    <property type="match status" value="1"/>
</dbReference>
<evidence type="ECO:0000313" key="5">
    <source>
        <dbReference type="Proteomes" id="UP001153618"/>
    </source>
</evidence>
<dbReference type="InterPro" id="IPR000086">
    <property type="entry name" value="NUDIX_hydrolase_dom"/>
</dbReference>
<dbReference type="GO" id="GO:0047631">
    <property type="term" value="F:ADP-ribose diphosphatase activity"/>
    <property type="evidence" value="ECO:0007669"/>
    <property type="project" value="TreeGrafter"/>
</dbReference>
<evidence type="ECO:0000256" key="2">
    <source>
        <dbReference type="RuleBase" id="RU003476"/>
    </source>
</evidence>
<dbReference type="GO" id="GO:0006753">
    <property type="term" value="P:nucleoside phosphate metabolic process"/>
    <property type="evidence" value="ECO:0007669"/>
    <property type="project" value="TreeGrafter"/>
</dbReference>
<gene>
    <name evidence="4" type="ORF">POLS_LOCUS7571</name>
</gene>
<dbReference type="PRINTS" id="PR00502">
    <property type="entry name" value="NUDIXFAMILY"/>
</dbReference>
<dbReference type="InterPro" id="IPR020084">
    <property type="entry name" value="NUDIX_hydrolase_CS"/>
</dbReference>
<dbReference type="SUPFAM" id="SSF55811">
    <property type="entry name" value="Nudix"/>
    <property type="match status" value="1"/>
</dbReference>
<dbReference type="Proteomes" id="UP001153618">
    <property type="component" value="Unassembled WGS sequence"/>
</dbReference>
<name>A0A9W4I269_PENOL</name>
<dbReference type="OrthoDB" id="10249920at2759"/>
<sequence length="204" mass="22737">MTQVKSKFLSREPLDPQGAKWKRLVKTYYTDPNGVKRDWESAERLTRPSDSPVDGVGIFALLNGPDGSELLLEKQYRPPIDQVVIELPAGLIDPGETAEQTAIRELKEETGYIGTVDQTSGIMFNDPGFCNANFKMVYLQVDMSLPGNQDPKPDLEDNEFIECFTVPVAQLQTELQKFEKEGYAIDARLGSIAAGIEIAKKLRI</sequence>